<name>A0A5P8K1U6_9ACTN</name>
<protein>
    <submittedName>
        <fullName evidence="2">Uncharacterized protein</fullName>
    </submittedName>
</protein>
<reference evidence="2 3" key="1">
    <citation type="submission" date="2019-10" db="EMBL/GenBank/DDBJ databases">
        <title>Streptomyces sp. strain GY16 isolated from leaves of Broussonetia papyrifera.</title>
        <authorList>
            <person name="Mo P."/>
        </authorList>
    </citation>
    <scope>NUCLEOTIDE SEQUENCE [LARGE SCALE GENOMIC DNA]</scope>
    <source>
        <strain evidence="2 3">GY16</strain>
    </source>
</reference>
<dbReference type="KEGG" id="sphv:F9278_13235"/>
<dbReference type="EMBL" id="CP045096">
    <property type="protein sequence ID" value="QFQ97014.1"/>
    <property type="molecule type" value="Genomic_DNA"/>
</dbReference>
<feature type="region of interest" description="Disordered" evidence="1">
    <location>
        <begin position="66"/>
        <end position="85"/>
    </location>
</feature>
<evidence type="ECO:0000313" key="2">
    <source>
        <dbReference type="EMBL" id="QFQ97014.1"/>
    </source>
</evidence>
<accession>A0A5P8K1U6</accession>
<dbReference type="RefSeq" id="WP_152168506.1">
    <property type="nucleotide sequence ID" value="NZ_CP045096.1"/>
</dbReference>
<dbReference type="Proteomes" id="UP000327294">
    <property type="component" value="Chromosome"/>
</dbReference>
<organism evidence="2 3">
    <name type="scientific">Streptomyces phaeolivaceus</name>
    <dbReference type="NCBI Taxonomy" id="2653200"/>
    <lineage>
        <taxon>Bacteria</taxon>
        <taxon>Bacillati</taxon>
        <taxon>Actinomycetota</taxon>
        <taxon>Actinomycetes</taxon>
        <taxon>Kitasatosporales</taxon>
        <taxon>Streptomycetaceae</taxon>
        <taxon>Streptomyces</taxon>
    </lineage>
</organism>
<keyword evidence="3" id="KW-1185">Reference proteome</keyword>
<proteinExistence type="predicted"/>
<gene>
    <name evidence="2" type="ORF">F9278_13235</name>
</gene>
<evidence type="ECO:0000313" key="3">
    <source>
        <dbReference type="Proteomes" id="UP000327294"/>
    </source>
</evidence>
<sequence>MVFPQTPLIVAISLFVGGSWVDITADVYNREKIAMTWGRQDWASTADPTRCPLTLNNGHSKAAPGILGRYSRRNPRSDLCGWKPS</sequence>
<dbReference type="AlphaFoldDB" id="A0A5P8K1U6"/>
<evidence type="ECO:0000256" key="1">
    <source>
        <dbReference type="SAM" id="MobiDB-lite"/>
    </source>
</evidence>